<feature type="transmembrane region" description="Helical" evidence="1">
    <location>
        <begin position="180"/>
        <end position="198"/>
    </location>
</feature>
<protein>
    <recommendedName>
        <fullName evidence="2">Methyltransferase type 11 domain-containing protein</fullName>
    </recommendedName>
</protein>
<evidence type="ECO:0000259" key="2">
    <source>
        <dbReference type="Pfam" id="PF08241"/>
    </source>
</evidence>
<name>A0A2H0LLW9_9BACT</name>
<dbReference type="AlphaFoldDB" id="A0A2H0LLW9"/>
<dbReference type="InterPro" id="IPR013216">
    <property type="entry name" value="Methyltransf_11"/>
</dbReference>
<proteinExistence type="predicted"/>
<comment type="caution">
    <text evidence="3">The sequence shown here is derived from an EMBL/GenBank/DDBJ whole genome shotgun (WGS) entry which is preliminary data.</text>
</comment>
<keyword evidence="1" id="KW-0472">Membrane</keyword>
<gene>
    <name evidence="3" type="ORF">COV74_09320</name>
</gene>
<evidence type="ECO:0000313" key="4">
    <source>
        <dbReference type="Proteomes" id="UP000230859"/>
    </source>
</evidence>
<feature type="domain" description="Methyltransferase type 11" evidence="2">
    <location>
        <begin position="59"/>
        <end position="117"/>
    </location>
</feature>
<dbReference type="EMBL" id="PCVY01000068">
    <property type="protein sequence ID" value="PIQ85389.1"/>
    <property type="molecule type" value="Genomic_DNA"/>
</dbReference>
<keyword evidence="1" id="KW-0812">Transmembrane</keyword>
<dbReference type="InterPro" id="IPR029063">
    <property type="entry name" value="SAM-dependent_MTases_sf"/>
</dbReference>
<evidence type="ECO:0000313" key="3">
    <source>
        <dbReference type="EMBL" id="PIQ85389.1"/>
    </source>
</evidence>
<dbReference type="Gene3D" id="3.40.50.150">
    <property type="entry name" value="Vaccinia Virus protein VP39"/>
    <property type="match status" value="1"/>
</dbReference>
<evidence type="ECO:0000256" key="1">
    <source>
        <dbReference type="SAM" id="Phobius"/>
    </source>
</evidence>
<dbReference type="SUPFAM" id="SSF53335">
    <property type="entry name" value="S-adenosyl-L-methionine-dependent methyltransferases"/>
    <property type="match status" value="1"/>
</dbReference>
<dbReference type="Pfam" id="PF08241">
    <property type="entry name" value="Methyltransf_11"/>
    <property type="match status" value="1"/>
</dbReference>
<sequence length="224" mass="25466">MKINYKLHYSFRRFLVDQALEKIKPALNGVILDLGGKKNKKRGRFRPPSGPQISQWVYANKDTNEEPHVVLDGEKLAFPNASFNWVICTEVLEYVDNPTRLMNEVYRVLNHGGRLVLTAPFLFRIHGHDHDLQRLTETKLKSVLTQAGFGDMTIESQGYYFTVLADFIKMAIAQISSKPIRYLVALFLLPLVLLLAMVDQLSAVAKSEFLSSFTTGYFVVAKKL</sequence>
<accession>A0A2H0LLW9</accession>
<reference evidence="3 4" key="1">
    <citation type="submission" date="2017-09" db="EMBL/GenBank/DDBJ databases">
        <title>Depth-based differentiation of microbial function through sediment-hosted aquifers and enrichment of novel symbionts in the deep terrestrial subsurface.</title>
        <authorList>
            <person name="Probst A.J."/>
            <person name="Ladd B."/>
            <person name="Jarett J.K."/>
            <person name="Geller-Mcgrath D.E."/>
            <person name="Sieber C.M."/>
            <person name="Emerson J.B."/>
            <person name="Anantharaman K."/>
            <person name="Thomas B.C."/>
            <person name="Malmstrom R."/>
            <person name="Stieglmeier M."/>
            <person name="Klingl A."/>
            <person name="Woyke T."/>
            <person name="Ryan C.M."/>
            <person name="Banfield J.F."/>
        </authorList>
    </citation>
    <scope>NUCLEOTIDE SEQUENCE [LARGE SCALE GENOMIC DNA]</scope>
    <source>
        <strain evidence="3">CG11_big_fil_rev_8_21_14_0_20_45_26</strain>
    </source>
</reference>
<keyword evidence="1" id="KW-1133">Transmembrane helix</keyword>
<organism evidence="3 4">
    <name type="scientific">Candidatus Abzuiibacterium crystallinum</name>
    <dbReference type="NCBI Taxonomy" id="1974748"/>
    <lineage>
        <taxon>Bacteria</taxon>
        <taxon>Pseudomonadati</taxon>
        <taxon>Candidatus Omnitrophota</taxon>
        <taxon>Candidatus Abzuiibacterium</taxon>
    </lineage>
</organism>
<dbReference type="GO" id="GO:0008757">
    <property type="term" value="F:S-adenosylmethionine-dependent methyltransferase activity"/>
    <property type="evidence" value="ECO:0007669"/>
    <property type="project" value="InterPro"/>
</dbReference>
<dbReference type="Proteomes" id="UP000230859">
    <property type="component" value="Unassembled WGS sequence"/>
</dbReference>